<evidence type="ECO:0000259" key="1">
    <source>
        <dbReference type="Pfam" id="PF19189"/>
    </source>
</evidence>
<dbReference type="OrthoDB" id="4084661at2759"/>
<gene>
    <name evidence="2" type="ORF">METBIDRAFT_37446</name>
</gene>
<accession>A0A1A0HG06</accession>
<dbReference type="AlphaFoldDB" id="A0A1A0HG06"/>
<keyword evidence="3" id="KW-1185">Reference proteome</keyword>
<protein>
    <recommendedName>
        <fullName evidence="1">Mtf2-like C-terminal domain-containing protein</fullName>
    </recommendedName>
</protein>
<comment type="caution">
    <text evidence="2">The sequence shown here is derived from an EMBL/GenBank/DDBJ whole genome shotgun (WGS) entry which is preliminary data.</text>
</comment>
<dbReference type="EMBL" id="LXTC01000001">
    <property type="protein sequence ID" value="OBA22788.1"/>
    <property type="molecule type" value="Genomic_DNA"/>
</dbReference>
<sequence length="309" mass="33933">VADEKDLFEKIFATYAQSEASSTAADIVQRRVLANLQDSVRAPAAAADHVPVALATERLSGREQGVAERKTVEALAPTLEYIDQMTTREAVVGFTRRVLEGCVAGVAQRRDFHLHKAKGETSKAFLTRHARLSRQVRAQSEASPGAPVLNAFTVPVLFNHVLRAVAARLHDGALALSLFNRVKTDLRLYSVVCNQATYNEMLKVHWVFFGKRSLCEIELLVVEMQNNGFAGDGQTFVVLLKILAAYHAMKAGRSSFSPGGLPVWAHEDDKRVRNLAAKLQVLGKLLERERLLATADRSARCSRHALGPA</sequence>
<reference evidence="2 3" key="1">
    <citation type="submission" date="2016-05" db="EMBL/GenBank/DDBJ databases">
        <title>Comparative genomics of biotechnologically important yeasts.</title>
        <authorList>
            <consortium name="DOE Joint Genome Institute"/>
            <person name="Riley R."/>
            <person name="Haridas S."/>
            <person name="Wolfe K.H."/>
            <person name="Lopes M.R."/>
            <person name="Hittinger C.T."/>
            <person name="Goker M."/>
            <person name="Salamov A."/>
            <person name="Wisecaver J."/>
            <person name="Long T.M."/>
            <person name="Aerts A.L."/>
            <person name="Barry K."/>
            <person name="Choi C."/>
            <person name="Clum A."/>
            <person name="Coughlan A.Y."/>
            <person name="Deshpande S."/>
            <person name="Douglass A.P."/>
            <person name="Hanson S.J."/>
            <person name="Klenk H.-P."/>
            <person name="LaButti K."/>
            <person name="Lapidus A."/>
            <person name="Lindquist E."/>
            <person name="Lipzen A."/>
            <person name="Meier-kolthoff J.P."/>
            <person name="Ohm R.A."/>
            <person name="Otillar R.P."/>
            <person name="Pangilinan J."/>
            <person name="Peng Y."/>
            <person name="Rokas A."/>
            <person name="Rosa C.A."/>
            <person name="Scheuner C."/>
            <person name="Sibirny A.A."/>
            <person name="Slot J.C."/>
            <person name="Stielow J.B."/>
            <person name="Sun H."/>
            <person name="Kurtzman C.P."/>
            <person name="Blackwell M."/>
            <person name="Grigoriev I.V."/>
            <person name="Jeffries T.W."/>
        </authorList>
    </citation>
    <scope>NUCLEOTIDE SEQUENCE [LARGE SCALE GENOMIC DNA]</scope>
    <source>
        <strain evidence="2 3">NRRL YB-4993</strain>
    </source>
</reference>
<evidence type="ECO:0000313" key="2">
    <source>
        <dbReference type="EMBL" id="OBA22788.1"/>
    </source>
</evidence>
<dbReference type="RefSeq" id="XP_018713269.1">
    <property type="nucleotide sequence ID" value="XM_018856873.1"/>
</dbReference>
<dbReference type="GO" id="GO:0005739">
    <property type="term" value="C:mitochondrion"/>
    <property type="evidence" value="ECO:0007669"/>
    <property type="project" value="InterPro"/>
</dbReference>
<dbReference type="Pfam" id="PF19189">
    <property type="entry name" value="Mtf2"/>
    <property type="match status" value="1"/>
</dbReference>
<evidence type="ECO:0000313" key="3">
    <source>
        <dbReference type="Proteomes" id="UP000092555"/>
    </source>
</evidence>
<name>A0A1A0HG06_9ASCO</name>
<dbReference type="InterPro" id="IPR043837">
    <property type="entry name" value="Mtf2-like_C"/>
</dbReference>
<dbReference type="STRING" id="869754.A0A1A0HG06"/>
<dbReference type="Proteomes" id="UP000092555">
    <property type="component" value="Unassembled WGS sequence"/>
</dbReference>
<dbReference type="GeneID" id="30029849"/>
<proteinExistence type="predicted"/>
<organism evidence="2 3">
    <name type="scientific">Metschnikowia bicuspidata var. bicuspidata NRRL YB-4993</name>
    <dbReference type="NCBI Taxonomy" id="869754"/>
    <lineage>
        <taxon>Eukaryota</taxon>
        <taxon>Fungi</taxon>
        <taxon>Dikarya</taxon>
        <taxon>Ascomycota</taxon>
        <taxon>Saccharomycotina</taxon>
        <taxon>Pichiomycetes</taxon>
        <taxon>Metschnikowiaceae</taxon>
        <taxon>Metschnikowia</taxon>
    </lineage>
</organism>
<feature type="non-terminal residue" evidence="2">
    <location>
        <position position="1"/>
    </location>
</feature>
<feature type="domain" description="Mtf2-like C-terminal" evidence="1">
    <location>
        <begin position="70"/>
        <end position="283"/>
    </location>
</feature>